<proteinExistence type="inferred from homology"/>
<dbReference type="GO" id="GO:0106310">
    <property type="term" value="F:protein serine kinase activity"/>
    <property type="evidence" value="ECO:0007669"/>
    <property type="project" value="RHEA"/>
</dbReference>
<dbReference type="EMBL" id="PDCK01000043">
    <property type="protein sequence ID" value="PRQ34301.1"/>
    <property type="molecule type" value="Genomic_DNA"/>
</dbReference>
<evidence type="ECO:0000313" key="16">
    <source>
        <dbReference type="EMBL" id="PRQ34301.1"/>
    </source>
</evidence>
<evidence type="ECO:0000256" key="4">
    <source>
        <dbReference type="ARBA" id="ARBA00022475"/>
    </source>
</evidence>
<evidence type="ECO:0000256" key="2">
    <source>
        <dbReference type="ARBA" id="ARBA00008684"/>
    </source>
</evidence>
<name>A0A2P6QJE3_ROSCH</name>
<dbReference type="InterPro" id="IPR011990">
    <property type="entry name" value="TPR-like_helical_dom_sf"/>
</dbReference>
<dbReference type="STRING" id="74649.A0A2P6QJE3"/>
<dbReference type="GO" id="GO:0009742">
    <property type="term" value="P:brassinosteroid mediated signaling pathway"/>
    <property type="evidence" value="ECO:0007669"/>
    <property type="project" value="InterPro"/>
</dbReference>
<evidence type="ECO:0000256" key="7">
    <source>
        <dbReference type="ARBA" id="ARBA00022707"/>
    </source>
</evidence>
<dbReference type="PANTHER" id="PTHR45863">
    <property type="entry name" value="SERINE/THREONINE-PROTEIN KINASE BSK5"/>
    <property type="match status" value="1"/>
</dbReference>
<keyword evidence="12" id="KW-0449">Lipoprotein</keyword>
<dbReference type="Gene3D" id="3.30.200.20">
    <property type="entry name" value="Phosphorylase Kinase, domain 1"/>
    <property type="match status" value="1"/>
</dbReference>
<organism evidence="16 17">
    <name type="scientific">Rosa chinensis</name>
    <name type="common">China rose</name>
    <dbReference type="NCBI Taxonomy" id="74649"/>
    <lineage>
        <taxon>Eukaryota</taxon>
        <taxon>Viridiplantae</taxon>
        <taxon>Streptophyta</taxon>
        <taxon>Embryophyta</taxon>
        <taxon>Tracheophyta</taxon>
        <taxon>Spermatophyta</taxon>
        <taxon>Magnoliopsida</taxon>
        <taxon>eudicotyledons</taxon>
        <taxon>Gunneridae</taxon>
        <taxon>Pentapetalae</taxon>
        <taxon>rosids</taxon>
        <taxon>fabids</taxon>
        <taxon>Rosales</taxon>
        <taxon>Rosaceae</taxon>
        <taxon>Rosoideae</taxon>
        <taxon>Rosoideae incertae sedis</taxon>
        <taxon>Rosa</taxon>
    </lineage>
</organism>
<evidence type="ECO:0000256" key="14">
    <source>
        <dbReference type="ARBA" id="ARBA00048679"/>
    </source>
</evidence>
<evidence type="ECO:0000256" key="12">
    <source>
        <dbReference type="ARBA" id="ARBA00023288"/>
    </source>
</evidence>
<dbReference type="InterPro" id="IPR045845">
    <property type="entry name" value="BSK"/>
</dbReference>
<comment type="subcellular location">
    <subcellularLocation>
        <location evidence="1">Cell membrane</location>
        <topology evidence="1">Lipid-anchor</topology>
    </subcellularLocation>
</comment>
<reference evidence="16 17" key="1">
    <citation type="journal article" date="2018" name="Nat. Genet.">
        <title>The Rosa genome provides new insights in the design of modern roses.</title>
        <authorList>
            <person name="Bendahmane M."/>
        </authorList>
    </citation>
    <scope>NUCLEOTIDE SEQUENCE [LARGE SCALE GENOMIC DNA]</scope>
    <source>
        <strain evidence="17">cv. Old Blush</strain>
    </source>
</reference>
<dbReference type="Proteomes" id="UP000238479">
    <property type="component" value="Chromosome 5"/>
</dbReference>
<accession>A0A2P6QJE3</accession>
<dbReference type="Pfam" id="PF25575">
    <property type="entry name" value="TPR_BSK1_C"/>
    <property type="match status" value="1"/>
</dbReference>
<comment type="similarity">
    <text evidence="2">Belongs to the protein kinase superfamily. Ser/Thr protein kinase family.</text>
</comment>
<evidence type="ECO:0000259" key="15">
    <source>
        <dbReference type="PROSITE" id="PS50011"/>
    </source>
</evidence>
<dbReference type="SUPFAM" id="SSF48452">
    <property type="entry name" value="TPR-like"/>
    <property type="match status" value="1"/>
</dbReference>
<evidence type="ECO:0000256" key="1">
    <source>
        <dbReference type="ARBA" id="ARBA00004193"/>
    </source>
</evidence>
<gene>
    <name evidence="16" type="ORF">RchiOBHm_Chr5g0067291</name>
</gene>
<evidence type="ECO:0000256" key="8">
    <source>
        <dbReference type="ARBA" id="ARBA00022741"/>
    </source>
</evidence>
<keyword evidence="6 16" id="KW-0808">Transferase</keyword>
<keyword evidence="4" id="KW-1003">Cell membrane</keyword>
<sequence>MGAGFSLCFRPSNTISNLNDSSELENLSKESYSLPEFSLNQLKAATEGFLPENIVSDDGEKAPNVVYRGMLEDGRWIAIKRFKYSAWPDSLQFLAEARAVGQLRNKRLANLIGCCCEGNERLLVAEFMPNQTLSKHLFHRESHPMKGTMRLRVALYLAQALVYCSSKGRPLYHDLNASRVLFDQNGNPRLSCFGLMKSSKDGKSYSSNLAYPPEYTRTGRVTPESLIYSFGTLLLDLLSSSHTHPSHAVDLIHDKGFLMHLDSCLVDHFSKDDGNELLRLASQCLQFDPCKRPNHKSLVTTLIPLQKETEVPSFVLMDIPHGNVPPKQLSPLGEACSRLDLTAIHKVLEMAGYKADVESEAEKEPSFDMWTDPMQQALNSRKQGDAAFRAKDFGTAIGCYTKFINSGSLESRTVYVRRCLCYLMTDRAEEALKDSMNALVLHHLWPTAFYLQAAALKILGMDNDAKDILKEGASLEAMKNKRAQIV</sequence>
<protein>
    <recommendedName>
        <fullName evidence="3">non-specific serine/threonine protein kinase</fullName>
        <ecNumber evidence="3">2.7.11.1</ecNumber>
    </recommendedName>
</protein>
<evidence type="ECO:0000256" key="6">
    <source>
        <dbReference type="ARBA" id="ARBA00022679"/>
    </source>
</evidence>
<keyword evidence="11" id="KW-0472">Membrane</keyword>
<feature type="domain" description="Protein kinase" evidence="15">
    <location>
        <begin position="52"/>
        <end position="314"/>
    </location>
</feature>
<keyword evidence="9 16" id="KW-0418">Kinase</keyword>
<comment type="caution">
    <text evidence="16">The sequence shown here is derived from an EMBL/GenBank/DDBJ whole genome shotgun (WGS) entry which is preliminary data.</text>
</comment>
<dbReference type="Gene3D" id="1.25.40.10">
    <property type="entry name" value="Tetratricopeptide repeat domain"/>
    <property type="match status" value="1"/>
</dbReference>
<evidence type="ECO:0000256" key="13">
    <source>
        <dbReference type="ARBA" id="ARBA00047899"/>
    </source>
</evidence>
<evidence type="ECO:0000256" key="10">
    <source>
        <dbReference type="ARBA" id="ARBA00022840"/>
    </source>
</evidence>
<dbReference type="Pfam" id="PF07714">
    <property type="entry name" value="PK_Tyr_Ser-Thr"/>
    <property type="match status" value="1"/>
</dbReference>
<keyword evidence="5" id="KW-0723">Serine/threonine-protein kinase</keyword>
<dbReference type="GO" id="GO:0005886">
    <property type="term" value="C:plasma membrane"/>
    <property type="evidence" value="ECO:0007669"/>
    <property type="project" value="UniProtKB-SubCell"/>
</dbReference>
<dbReference type="EC" id="2.7.11.1" evidence="3"/>
<keyword evidence="10" id="KW-0067">ATP-binding</keyword>
<dbReference type="GO" id="GO:0005524">
    <property type="term" value="F:ATP binding"/>
    <property type="evidence" value="ECO:0007669"/>
    <property type="project" value="UniProtKB-KW"/>
</dbReference>
<dbReference type="Gramene" id="PRQ34301">
    <property type="protein sequence ID" value="PRQ34301"/>
    <property type="gene ID" value="RchiOBHm_Chr5g0067291"/>
</dbReference>
<comment type="catalytic activity">
    <reaction evidence="13">
        <text>L-threonyl-[protein] + ATP = O-phospho-L-threonyl-[protein] + ADP + H(+)</text>
        <dbReference type="Rhea" id="RHEA:46608"/>
        <dbReference type="Rhea" id="RHEA-COMP:11060"/>
        <dbReference type="Rhea" id="RHEA-COMP:11605"/>
        <dbReference type="ChEBI" id="CHEBI:15378"/>
        <dbReference type="ChEBI" id="CHEBI:30013"/>
        <dbReference type="ChEBI" id="CHEBI:30616"/>
        <dbReference type="ChEBI" id="CHEBI:61977"/>
        <dbReference type="ChEBI" id="CHEBI:456216"/>
        <dbReference type="EC" id="2.7.11.1"/>
    </reaction>
</comment>
<keyword evidence="8" id="KW-0547">Nucleotide-binding</keyword>
<dbReference type="PROSITE" id="PS50011">
    <property type="entry name" value="PROTEIN_KINASE_DOM"/>
    <property type="match status" value="1"/>
</dbReference>
<dbReference type="AlphaFoldDB" id="A0A2P6QJE3"/>
<dbReference type="Gene3D" id="1.10.510.10">
    <property type="entry name" value="Transferase(Phosphotransferase) domain 1"/>
    <property type="match status" value="1"/>
</dbReference>
<dbReference type="GO" id="GO:0004674">
    <property type="term" value="F:protein serine/threonine kinase activity"/>
    <property type="evidence" value="ECO:0007669"/>
    <property type="project" value="UniProtKB-KW"/>
</dbReference>
<keyword evidence="7" id="KW-0519">Myristate</keyword>
<evidence type="ECO:0000256" key="3">
    <source>
        <dbReference type="ARBA" id="ARBA00012513"/>
    </source>
</evidence>
<dbReference type="FunFam" id="3.30.200.20:FF:000154">
    <property type="entry name" value="probable serine/threonine-protein kinase At4g35230"/>
    <property type="match status" value="1"/>
</dbReference>
<evidence type="ECO:0000313" key="17">
    <source>
        <dbReference type="Proteomes" id="UP000238479"/>
    </source>
</evidence>
<dbReference type="PANTHER" id="PTHR45863:SF7">
    <property type="entry name" value="SERINE_THREONINE-PROTEIN KINASE BSK5"/>
    <property type="match status" value="1"/>
</dbReference>
<dbReference type="InterPro" id="IPR011009">
    <property type="entry name" value="Kinase-like_dom_sf"/>
</dbReference>
<evidence type="ECO:0000256" key="5">
    <source>
        <dbReference type="ARBA" id="ARBA00022527"/>
    </source>
</evidence>
<dbReference type="InterPro" id="IPR001245">
    <property type="entry name" value="Ser-Thr/Tyr_kinase_cat_dom"/>
</dbReference>
<dbReference type="SUPFAM" id="SSF56112">
    <property type="entry name" value="Protein kinase-like (PK-like)"/>
    <property type="match status" value="1"/>
</dbReference>
<keyword evidence="17" id="KW-1185">Reference proteome</keyword>
<evidence type="ECO:0000256" key="9">
    <source>
        <dbReference type="ARBA" id="ARBA00022777"/>
    </source>
</evidence>
<dbReference type="InterPro" id="IPR000719">
    <property type="entry name" value="Prot_kinase_dom"/>
</dbReference>
<evidence type="ECO:0000256" key="11">
    <source>
        <dbReference type="ARBA" id="ARBA00023136"/>
    </source>
</evidence>
<dbReference type="InterPro" id="IPR058209">
    <property type="entry name" value="TPR_BSK1_C"/>
</dbReference>
<comment type="catalytic activity">
    <reaction evidence="14">
        <text>L-seryl-[protein] + ATP = O-phospho-L-seryl-[protein] + ADP + H(+)</text>
        <dbReference type="Rhea" id="RHEA:17989"/>
        <dbReference type="Rhea" id="RHEA-COMP:9863"/>
        <dbReference type="Rhea" id="RHEA-COMP:11604"/>
        <dbReference type="ChEBI" id="CHEBI:15378"/>
        <dbReference type="ChEBI" id="CHEBI:29999"/>
        <dbReference type="ChEBI" id="CHEBI:30616"/>
        <dbReference type="ChEBI" id="CHEBI:83421"/>
        <dbReference type="ChEBI" id="CHEBI:456216"/>
        <dbReference type="EC" id="2.7.11.1"/>
    </reaction>
</comment>